<dbReference type="EMBL" id="CM047941">
    <property type="protein sequence ID" value="KAI9903264.1"/>
    <property type="molecule type" value="Genomic_DNA"/>
</dbReference>
<comment type="caution">
    <text evidence="1">The sequence shown here is derived from an EMBL/GenBank/DDBJ whole genome shotgun (WGS) entry which is preliminary data.</text>
</comment>
<sequence>MVPDQGGAEGPVESRRRKSLVGGEHEEGEGHKQTSQAKQETDNISTTQGNSKVSPRLPIQPPRVSTTPASGTPLGTPRLNRKLEPPVTRATLSELDTGKIVHNSKLRHDINYDPELHFRPNMDGEKGRKKNEKAQQFWETLREQLSTFVCDRPKFDSMYGTSDTWCLPVLLKNIKEILQTLVPQRDREVLDEGFNVGLLMQQFYRGVADLDNLSSWLARVLKSHCAPMRDEWVDRSCDMVSSGNRNLDLDMLVNGLKDLLSVLESMKLDVANHQIRCLRPLLIEDTVHFETKYYKKKIDTGKLQVTRPRHWYKIAKELSSGSALPGCEGFGDMSVFFEALVNLVLPSANADIPSTFQHDYDRVMKIRADLLDTVNLDICMRMYEDISKMGRMANASLQGKNYMETSASRSSLVLDAETNASVSSRPSSLVLSTGGSASSSPRSSFLATTEPSAMQDEEIASPEKVRNDLVALLQHQQTEPSCSQASKWKLACSSIAIQIHREAKAPMGMLSIIEDKLMSTLCNFESPTYLDVEQTLHSRLLTELGERVGIFKGLSPLNLFTFATGARIPRSNSSRQFDVWLRDVRREGSVEDMATRLAHLGILHWRVWSGLAYLDQVNDGDST</sequence>
<name>A0ACC0VA48_9HYPO</name>
<organism evidence="1 2">
    <name type="scientific">Trichothecium roseum</name>
    <dbReference type="NCBI Taxonomy" id="47278"/>
    <lineage>
        <taxon>Eukaryota</taxon>
        <taxon>Fungi</taxon>
        <taxon>Dikarya</taxon>
        <taxon>Ascomycota</taxon>
        <taxon>Pezizomycotina</taxon>
        <taxon>Sordariomycetes</taxon>
        <taxon>Hypocreomycetidae</taxon>
        <taxon>Hypocreales</taxon>
        <taxon>Hypocreales incertae sedis</taxon>
        <taxon>Trichothecium</taxon>
    </lineage>
</organism>
<protein>
    <submittedName>
        <fullName evidence="1">Uncharacterized protein</fullName>
    </submittedName>
</protein>
<evidence type="ECO:0000313" key="1">
    <source>
        <dbReference type="EMBL" id="KAI9903264.1"/>
    </source>
</evidence>
<reference evidence="1" key="1">
    <citation type="submission" date="2022-10" db="EMBL/GenBank/DDBJ databases">
        <title>Complete Genome of Trichothecium roseum strain YXFP-22015, a Plant Pathogen Isolated from Citrus.</title>
        <authorList>
            <person name="Wang Y."/>
            <person name="Zhu L."/>
        </authorList>
    </citation>
    <scope>NUCLEOTIDE SEQUENCE</scope>
    <source>
        <strain evidence="1">YXFP-22015</strain>
    </source>
</reference>
<evidence type="ECO:0000313" key="2">
    <source>
        <dbReference type="Proteomes" id="UP001163324"/>
    </source>
</evidence>
<gene>
    <name evidence="1" type="ORF">N3K66_002616</name>
</gene>
<dbReference type="Proteomes" id="UP001163324">
    <property type="component" value="Chromosome 2"/>
</dbReference>
<proteinExistence type="predicted"/>
<keyword evidence="2" id="KW-1185">Reference proteome</keyword>
<accession>A0ACC0VA48</accession>